<protein>
    <submittedName>
        <fullName evidence="1">Uncharacterized protein</fullName>
    </submittedName>
</protein>
<name>A0A9P4J227_9PEZI</name>
<proteinExistence type="predicted"/>
<gene>
    <name evidence="1" type="ORF">K461DRAFT_121175</name>
</gene>
<evidence type="ECO:0000313" key="1">
    <source>
        <dbReference type="EMBL" id="KAF2154043.1"/>
    </source>
</evidence>
<accession>A0A9P4J227</accession>
<sequence>MQHLQPAVWMEANHSAGTEAVLARPVPDPDPPSTCSLILLRCPRYLRDCCPLAAIIALIRAALLCAPVHAPTSSSPSTSLLPLCHHPPPLPPPYSNAIRLPGLCSPSESLPIFPNLAPSSLLPLSPASPALLGHSFSTFL</sequence>
<dbReference type="EMBL" id="ML996084">
    <property type="protein sequence ID" value="KAF2154043.1"/>
    <property type="molecule type" value="Genomic_DNA"/>
</dbReference>
<keyword evidence="2" id="KW-1185">Reference proteome</keyword>
<comment type="caution">
    <text evidence="1">The sequence shown here is derived from an EMBL/GenBank/DDBJ whole genome shotgun (WGS) entry which is preliminary data.</text>
</comment>
<dbReference type="AlphaFoldDB" id="A0A9P4J227"/>
<dbReference type="Proteomes" id="UP000799439">
    <property type="component" value="Unassembled WGS sequence"/>
</dbReference>
<reference evidence="1" key="1">
    <citation type="journal article" date="2020" name="Stud. Mycol.">
        <title>101 Dothideomycetes genomes: a test case for predicting lifestyles and emergence of pathogens.</title>
        <authorList>
            <person name="Haridas S."/>
            <person name="Albert R."/>
            <person name="Binder M."/>
            <person name="Bloem J."/>
            <person name="Labutti K."/>
            <person name="Salamov A."/>
            <person name="Andreopoulos B."/>
            <person name="Baker S."/>
            <person name="Barry K."/>
            <person name="Bills G."/>
            <person name="Bluhm B."/>
            <person name="Cannon C."/>
            <person name="Castanera R."/>
            <person name="Culley D."/>
            <person name="Daum C."/>
            <person name="Ezra D."/>
            <person name="Gonzalez J."/>
            <person name="Henrissat B."/>
            <person name="Kuo A."/>
            <person name="Liang C."/>
            <person name="Lipzen A."/>
            <person name="Lutzoni F."/>
            <person name="Magnuson J."/>
            <person name="Mondo S."/>
            <person name="Nolan M."/>
            <person name="Ohm R."/>
            <person name="Pangilinan J."/>
            <person name="Park H.-J."/>
            <person name="Ramirez L."/>
            <person name="Alfaro M."/>
            <person name="Sun H."/>
            <person name="Tritt A."/>
            <person name="Yoshinaga Y."/>
            <person name="Zwiers L.-H."/>
            <person name="Turgeon B."/>
            <person name="Goodwin S."/>
            <person name="Spatafora J."/>
            <person name="Crous P."/>
            <person name="Grigoriev I."/>
        </authorList>
    </citation>
    <scope>NUCLEOTIDE SEQUENCE</scope>
    <source>
        <strain evidence="1">CBS 260.36</strain>
    </source>
</reference>
<evidence type="ECO:0000313" key="2">
    <source>
        <dbReference type="Proteomes" id="UP000799439"/>
    </source>
</evidence>
<organism evidence="1 2">
    <name type="scientific">Myriangium duriaei CBS 260.36</name>
    <dbReference type="NCBI Taxonomy" id="1168546"/>
    <lineage>
        <taxon>Eukaryota</taxon>
        <taxon>Fungi</taxon>
        <taxon>Dikarya</taxon>
        <taxon>Ascomycota</taxon>
        <taxon>Pezizomycotina</taxon>
        <taxon>Dothideomycetes</taxon>
        <taxon>Dothideomycetidae</taxon>
        <taxon>Myriangiales</taxon>
        <taxon>Myriangiaceae</taxon>
        <taxon>Myriangium</taxon>
    </lineage>
</organism>